<feature type="region of interest" description="Disordered" evidence="1">
    <location>
        <begin position="21"/>
        <end position="52"/>
    </location>
</feature>
<organism evidence="2 3">
    <name type="scientific">Ruegeria atlantica</name>
    <dbReference type="NCBI Taxonomy" id="81569"/>
    <lineage>
        <taxon>Bacteria</taxon>
        <taxon>Pseudomonadati</taxon>
        <taxon>Pseudomonadota</taxon>
        <taxon>Alphaproteobacteria</taxon>
        <taxon>Rhodobacterales</taxon>
        <taxon>Roseobacteraceae</taxon>
        <taxon>Ruegeria</taxon>
    </lineage>
</organism>
<comment type="caution">
    <text evidence="2">The sequence shown here is derived from an EMBL/GenBank/DDBJ whole genome shotgun (WGS) entry which is preliminary data.</text>
</comment>
<name>A0ABX1W5H8_9RHOB</name>
<reference evidence="2 3" key="1">
    <citation type="submission" date="2019-12" db="EMBL/GenBank/DDBJ databases">
        <title>Ruegeria JWLKs population differentiation of coral mucus and skeleton niches.</title>
        <authorList>
            <person name="Luo D."/>
        </authorList>
    </citation>
    <scope>NUCLEOTIDE SEQUENCE [LARGE SCALE GENOMIC DNA]</scope>
    <source>
        <strain evidence="2 3">HKCCD6238</strain>
    </source>
</reference>
<evidence type="ECO:0000256" key="1">
    <source>
        <dbReference type="SAM" id="MobiDB-lite"/>
    </source>
</evidence>
<accession>A0ABX1W5H8</accession>
<proteinExistence type="predicted"/>
<feature type="compositionally biased region" description="Gly residues" evidence="1">
    <location>
        <begin position="30"/>
        <end position="52"/>
    </location>
</feature>
<dbReference type="Proteomes" id="UP000599383">
    <property type="component" value="Unassembled WGS sequence"/>
</dbReference>
<gene>
    <name evidence="2" type="ORF">GS617_00990</name>
</gene>
<sequence>MHRLFEVGGAPNGKDCLIDTQNQQRNWSLPGGGGGGGGSGGGSGGSGGGFGG</sequence>
<evidence type="ECO:0000313" key="2">
    <source>
        <dbReference type="EMBL" id="NOD28832.1"/>
    </source>
</evidence>
<keyword evidence="3" id="KW-1185">Reference proteome</keyword>
<evidence type="ECO:0000313" key="3">
    <source>
        <dbReference type="Proteomes" id="UP000599383"/>
    </source>
</evidence>
<dbReference type="EMBL" id="WVQY01000001">
    <property type="protein sequence ID" value="NOD28832.1"/>
    <property type="molecule type" value="Genomic_DNA"/>
</dbReference>
<protein>
    <submittedName>
        <fullName evidence="2">Uncharacterized protein</fullName>
    </submittedName>
</protein>